<feature type="chain" id="PRO_5045266238" evidence="1">
    <location>
        <begin position="25"/>
        <end position="114"/>
    </location>
</feature>
<dbReference type="Proteomes" id="UP000826540">
    <property type="component" value="Chromosome"/>
</dbReference>
<feature type="signal peptide" evidence="1">
    <location>
        <begin position="1"/>
        <end position="24"/>
    </location>
</feature>
<keyword evidence="3" id="KW-1185">Reference proteome</keyword>
<dbReference type="RefSeq" id="WP_220609865.1">
    <property type="nucleotide sequence ID" value="NZ_CP080598.1"/>
</dbReference>
<evidence type="ECO:0000313" key="2">
    <source>
        <dbReference type="EMBL" id="QYX31880.1"/>
    </source>
</evidence>
<accession>A0ABX8WZR3</accession>
<sequence length="114" mass="12725">MKTKISVTLTIIAAVFGVNSTVYAQSTEQVNQENFTLKGDSLVDINDRRAENDFSRFFNQQNNQGAENNTSEELPLSESITIPDAPIFLQPANQNLNENDGLQLQFDLRDSNSN</sequence>
<reference evidence="2 3" key="1">
    <citation type="journal article" date="2022" name="J. Am. Chem. Soc.">
        <title>Biosynthesis of Guanitoxin Enables Global Environmental Detection in Freshwater Cyanobacteria.</title>
        <authorList>
            <person name="Lima S.T."/>
            <person name="Fallon T.R."/>
            <person name="Cordoza J.L."/>
            <person name="Chekan J.R."/>
            <person name="Delbaje E."/>
            <person name="Hopiavuori A.R."/>
            <person name="Alvarenga D.O."/>
            <person name="Wood S.M."/>
            <person name="Luhavaya H."/>
            <person name="Baumgartner J.T."/>
            <person name="Dorr F.A."/>
            <person name="Etchegaray A."/>
            <person name="Pinto E."/>
            <person name="McKinnie S.M.K."/>
            <person name="Fiore M.F."/>
            <person name="Moore B.S."/>
        </authorList>
    </citation>
    <scope>NUCLEOTIDE SEQUENCE [LARGE SCALE GENOMIC DNA]</scope>
    <source>
        <strain evidence="2 3">ITEP-024</strain>
    </source>
</reference>
<protein>
    <submittedName>
        <fullName evidence="2">Uncharacterized protein</fullName>
    </submittedName>
</protein>
<evidence type="ECO:0000256" key="1">
    <source>
        <dbReference type="SAM" id="SignalP"/>
    </source>
</evidence>
<name>A0ABX8WZR3_9CYAN</name>
<proteinExistence type="predicted"/>
<organism evidence="2 3">
    <name type="scientific">Sphaerospermopsis torques-reginae ITEP-024</name>
    <dbReference type="NCBI Taxonomy" id="984208"/>
    <lineage>
        <taxon>Bacteria</taxon>
        <taxon>Bacillati</taxon>
        <taxon>Cyanobacteriota</taxon>
        <taxon>Cyanophyceae</taxon>
        <taxon>Nostocales</taxon>
        <taxon>Aphanizomenonaceae</taxon>
        <taxon>Sphaerospermopsis</taxon>
        <taxon>Sphaerospermopsis torques-reginae</taxon>
    </lineage>
</organism>
<evidence type="ECO:0000313" key="3">
    <source>
        <dbReference type="Proteomes" id="UP000826540"/>
    </source>
</evidence>
<keyword evidence="1" id="KW-0732">Signal</keyword>
<gene>
    <name evidence="2" type="ORF">K2F26_00015</name>
</gene>
<dbReference type="EMBL" id="CP080598">
    <property type="protein sequence ID" value="QYX31880.1"/>
    <property type="molecule type" value="Genomic_DNA"/>
</dbReference>